<dbReference type="EMBL" id="FZOD01000078">
    <property type="protein sequence ID" value="SNT60667.1"/>
    <property type="molecule type" value="Genomic_DNA"/>
</dbReference>
<feature type="region of interest" description="Disordered" evidence="1">
    <location>
        <begin position="254"/>
        <end position="317"/>
    </location>
</feature>
<evidence type="ECO:0000313" key="3">
    <source>
        <dbReference type="Proteomes" id="UP000198282"/>
    </source>
</evidence>
<proteinExistence type="predicted"/>
<organism evidence="2 3">
    <name type="scientific">Streptosporangium subroseum</name>
    <dbReference type="NCBI Taxonomy" id="106412"/>
    <lineage>
        <taxon>Bacteria</taxon>
        <taxon>Bacillati</taxon>
        <taxon>Actinomycetota</taxon>
        <taxon>Actinomycetes</taxon>
        <taxon>Streptosporangiales</taxon>
        <taxon>Streptosporangiaceae</taxon>
        <taxon>Streptosporangium</taxon>
    </lineage>
</organism>
<name>A0A239P0K0_9ACTN</name>
<accession>A0A239P0K0</accession>
<keyword evidence="3" id="KW-1185">Reference proteome</keyword>
<dbReference type="OrthoDB" id="3211423at2"/>
<reference evidence="2 3" key="1">
    <citation type="submission" date="2017-06" db="EMBL/GenBank/DDBJ databases">
        <authorList>
            <person name="Kim H.J."/>
            <person name="Triplett B.A."/>
        </authorList>
    </citation>
    <scope>NUCLEOTIDE SEQUENCE [LARGE SCALE GENOMIC DNA]</scope>
    <source>
        <strain evidence="2 3">CGMCC 4.2132</strain>
    </source>
</reference>
<evidence type="ECO:0000256" key="1">
    <source>
        <dbReference type="SAM" id="MobiDB-lite"/>
    </source>
</evidence>
<dbReference type="RefSeq" id="WP_143653585.1">
    <property type="nucleotide sequence ID" value="NZ_FZOD01000078.1"/>
</dbReference>
<gene>
    <name evidence="2" type="ORF">SAMN05216276_107845</name>
</gene>
<sequence length="781" mass="84265">MTIPGIQPVSHACPEFDTPGVSLTDPVSAARPAGPGAVKAAQWESLRAEAALTWARLAPLIAQAPHVRHSLDGGESFPAKGRRPLKPLNPVLPNRPATVPVFDRERGTGHLLVADLDVGRAKALGAGDPAAQVAAEAAALIALIERCGGRALADVSPSGGRHVYVLFAKALPWTELRSLATAMARRFPTMDTVPMSNPGGQIRPPGAPHKLLNGHLTGYMRLTIGLEEAAAIARRPCRARVWERLHDELAAELQPWAPARPEPAPATSPDPDPASLATSPVAGRRVELDADGMPWVRRRGGRGAPRPDLAERARTGDWSGYHSPSEARLAVLNSIAAAGWKFAEVVEEIERGAWGGLQVLLERRSTPEQERVLRGDWQKAIDGIAVGKPASKIDTHLIFSTPPLPPQEVRPCSEGPGEGGKQGQDLYFVDSLTPDPSDQTTALVADPKPLNFWQEIMVWNSAVWAAERDITRRAGWGRATPAIRMLLRAMAVAARQNHTTAPAFGVRWLSLMSGLDHSTVAKHLKALREEPDPLIERIVIGRGKAGDRYQLIVPTAYRAEASWRRWRGGRIETVHPALHHLGATVALTYETLSTAPTGSAELARLALLSPAATTLALRTLAALQLAERTPTGWIRGMRNLDEVATETGADVEQAERLAAYLAERARWHQLLELWSLPPADRPGYLDRMPTEPDLAELVPWPTAPKDDGLHTEPDDATAIDTPPVPVLAAAAENEAMALLQQMLGAHIITPPQPTTRGRPRTPERDDGPSPPTGNARETIFP</sequence>
<protein>
    <submittedName>
        <fullName evidence="2">Uncharacterized protein</fullName>
    </submittedName>
</protein>
<dbReference type="Proteomes" id="UP000198282">
    <property type="component" value="Unassembled WGS sequence"/>
</dbReference>
<feature type="region of interest" description="Disordered" evidence="1">
    <location>
        <begin position="403"/>
        <end position="425"/>
    </location>
</feature>
<dbReference type="AlphaFoldDB" id="A0A239P0K0"/>
<feature type="region of interest" description="Disordered" evidence="1">
    <location>
        <begin position="744"/>
        <end position="781"/>
    </location>
</feature>
<evidence type="ECO:0000313" key="2">
    <source>
        <dbReference type="EMBL" id="SNT60667.1"/>
    </source>
</evidence>
<feature type="compositionally biased region" description="Pro residues" evidence="1">
    <location>
        <begin position="258"/>
        <end position="272"/>
    </location>
</feature>